<dbReference type="SUPFAM" id="SSF53756">
    <property type="entry name" value="UDP-Glycosyltransferase/glycogen phosphorylase"/>
    <property type="match status" value="1"/>
</dbReference>
<keyword evidence="4" id="KW-1185">Reference proteome</keyword>
<dbReference type="CDD" id="cd03784">
    <property type="entry name" value="GT1_Gtf-like"/>
    <property type="match status" value="1"/>
</dbReference>
<evidence type="ECO:0000313" key="4">
    <source>
        <dbReference type="Proteomes" id="UP000325081"/>
    </source>
</evidence>
<dbReference type="OrthoDB" id="5835829at2759"/>
<dbReference type="Gene3D" id="3.40.50.2000">
    <property type="entry name" value="Glycogen Phosphorylase B"/>
    <property type="match status" value="2"/>
</dbReference>
<proteinExistence type="inferred from homology"/>
<dbReference type="Proteomes" id="UP000325081">
    <property type="component" value="Unassembled WGS sequence"/>
</dbReference>
<comment type="similarity">
    <text evidence="1">Belongs to the UDP-glycosyltransferase family.</text>
</comment>
<name>A0A5A7QWM2_STRAF</name>
<dbReference type="GO" id="GO:0080043">
    <property type="term" value="F:quercetin 3-O-glucosyltransferase activity"/>
    <property type="evidence" value="ECO:0007669"/>
    <property type="project" value="TreeGrafter"/>
</dbReference>
<gene>
    <name evidence="3" type="ORF">STAS_26556</name>
</gene>
<sequence length="767" mass="85545">MTTKIENPHVLVIPYPAQGHVLPMLELSQWLAKQGIKVTFVNSEFNHKRVMNSLRPDPDCDIRKVVNMVSIPDGLEPWEDRKDLLKLTRGLYGVMQGELESLVEKLNREEGDNNVSCVIADGTVTWAPQVAEKMGLKRAAFWPASAVSLASFLSIPKLVRDEIIDSNGKILKKPMVELAPDTPLVHSSNFIWASVGDEATQKVIYDMVSKIHSSLKLTHRQICNSSINLEPGVFRAYPSLKPVGPLLASGRLGKQAGHLWPDDPACLAWLDRHPTGSVVYVAFGSFAVLGGEQLRELALGLELTGRPFLWVVRQDVMSTHTTREEEGESFWERVEERGNMVVRWAPQQEVLSHPSVGCFVSHCGWNSTVEGVACGGVPFVCWPYFSDQFMNESYICDEWKIGLRLRKDESGIVGRGEIKEKLERVLGDEGFKERALDLKGKTLDSVGRGNSHENFNDFIEWIKKGVSTFLNPLNKIIEILTRVPSLDTIQSFPLKIQSSLLKPLITQNPFQLLLNLPTPYNPTLIFPQPQPNPPLVAYIRLVQKLVREIRPAQKRHPTAHNPLDRRVPPAMAHKAPDRRVGQNLLLWGPPDYHIPSLLNPLPKAFALSFCMGHHVLPNDPQKRPPRELEPECQFTKLFRVEHCKTPERDVHDRVGGLAVEPRHAGAIFRPEVAGGSREATGGKEWADGSGVGMLGERAGLEIVRRVAVESVGVLVRVGDFSEHVVDDFLSGPVADRGPYEVGGMQGRSARAQLNHLPLQDCSCKFMQ</sequence>
<comment type="caution">
    <text evidence="3">The sequence shown here is derived from an EMBL/GenBank/DDBJ whole genome shotgun (WGS) entry which is preliminary data.</text>
</comment>
<dbReference type="FunFam" id="3.40.50.2000:FF:000061">
    <property type="entry name" value="UDP-glycosyltransferase 83A1"/>
    <property type="match status" value="1"/>
</dbReference>
<keyword evidence="2 3" id="KW-0808">Transferase</keyword>
<dbReference type="AlphaFoldDB" id="A0A5A7QWM2"/>
<dbReference type="GO" id="GO:0080044">
    <property type="term" value="F:quercetin 7-O-glucosyltransferase activity"/>
    <property type="evidence" value="ECO:0007669"/>
    <property type="project" value="TreeGrafter"/>
</dbReference>
<evidence type="ECO:0000313" key="3">
    <source>
        <dbReference type="EMBL" id="GER49332.1"/>
    </source>
</evidence>
<dbReference type="EMBL" id="BKCP01008515">
    <property type="protein sequence ID" value="GER49332.1"/>
    <property type="molecule type" value="Genomic_DNA"/>
</dbReference>
<organism evidence="3 4">
    <name type="scientific">Striga asiatica</name>
    <name type="common">Asiatic witchweed</name>
    <name type="synonym">Buchnera asiatica</name>
    <dbReference type="NCBI Taxonomy" id="4170"/>
    <lineage>
        <taxon>Eukaryota</taxon>
        <taxon>Viridiplantae</taxon>
        <taxon>Streptophyta</taxon>
        <taxon>Embryophyta</taxon>
        <taxon>Tracheophyta</taxon>
        <taxon>Spermatophyta</taxon>
        <taxon>Magnoliopsida</taxon>
        <taxon>eudicotyledons</taxon>
        <taxon>Gunneridae</taxon>
        <taxon>Pentapetalae</taxon>
        <taxon>asterids</taxon>
        <taxon>lamiids</taxon>
        <taxon>Lamiales</taxon>
        <taxon>Orobanchaceae</taxon>
        <taxon>Buchnereae</taxon>
        <taxon>Striga</taxon>
    </lineage>
</organism>
<accession>A0A5A7QWM2</accession>
<dbReference type="Pfam" id="PF00201">
    <property type="entry name" value="UDPGT"/>
    <property type="match status" value="1"/>
</dbReference>
<dbReference type="InterPro" id="IPR002213">
    <property type="entry name" value="UDP_glucos_trans"/>
</dbReference>
<dbReference type="PANTHER" id="PTHR11926">
    <property type="entry name" value="GLUCOSYL/GLUCURONOSYL TRANSFERASES"/>
    <property type="match status" value="1"/>
</dbReference>
<evidence type="ECO:0000256" key="1">
    <source>
        <dbReference type="ARBA" id="ARBA00009995"/>
    </source>
</evidence>
<dbReference type="FunFam" id="3.40.50.2000:FF:000108">
    <property type="entry name" value="UDP-glycosyltransferase 83A1"/>
    <property type="match status" value="1"/>
</dbReference>
<protein>
    <submittedName>
        <fullName evidence="3">UDP-Glycosyltransferase superfamily protein</fullName>
    </submittedName>
</protein>
<reference evidence="4" key="1">
    <citation type="journal article" date="2019" name="Curr. Biol.">
        <title>Genome Sequence of Striga asiatica Provides Insight into the Evolution of Plant Parasitism.</title>
        <authorList>
            <person name="Yoshida S."/>
            <person name="Kim S."/>
            <person name="Wafula E.K."/>
            <person name="Tanskanen J."/>
            <person name="Kim Y.M."/>
            <person name="Honaas L."/>
            <person name="Yang Z."/>
            <person name="Spallek T."/>
            <person name="Conn C.E."/>
            <person name="Ichihashi Y."/>
            <person name="Cheong K."/>
            <person name="Cui S."/>
            <person name="Der J.P."/>
            <person name="Gundlach H."/>
            <person name="Jiao Y."/>
            <person name="Hori C."/>
            <person name="Ishida J.K."/>
            <person name="Kasahara H."/>
            <person name="Kiba T."/>
            <person name="Kim M.S."/>
            <person name="Koo N."/>
            <person name="Laohavisit A."/>
            <person name="Lee Y.H."/>
            <person name="Lumba S."/>
            <person name="McCourt P."/>
            <person name="Mortimer J.C."/>
            <person name="Mutuku J.M."/>
            <person name="Nomura T."/>
            <person name="Sasaki-Sekimoto Y."/>
            <person name="Seto Y."/>
            <person name="Wang Y."/>
            <person name="Wakatake T."/>
            <person name="Sakakibara H."/>
            <person name="Demura T."/>
            <person name="Yamaguchi S."/>
            <person name="Yoneyama K."/>
            <person name="Manabe R.I."/>
            <person name="Nelson D.C."/>
            <person name="Schulman A.H."/>
            <person name="Timko M.P."/>
            <person name="dePamphilis C.W."/>
            <person name="Choi D."/>
            <person name="Shirasu K."/>
        </authorList>
    </citation>
    <scope>NUCLEOTIDE SEQUENCE [LARGE SCALE GENOMIC DNA]</scope>
    <source>
        <strain evidence="4">cv. UVA1</strain>
    </source>
</reference>
<dbReference type="PANTHER" id="PTHR11926:SF1412">
    <property type="entry name" value="UDP-GLYCOSYLTRANSFERASE 83A1-LIKE"/>
    <property type="match status" value="1"/>
</dbReference>
<evidence type="ECO:0000256" key="2">
    <source>
        <dbReference type="ARBA" id="ARBA00022679"/>
    </source>
</evidence>